<dbReference type="InterPro" id="IPR011992">
    <property type="entry name" value="EF-hand-dom_pair"/>
</dbReference>
<accession>A0A1R2BK25</accession>
<comment type="caution">
    <text evidence="3">The sequence shown here is derived from an EMBL/GenBank/DDBJ whole genome shotgun (WGS) entry which is preliminary data.</text>
</comment>
<dbReference type="CDD" id="cd00051">
    <property type="entry name" value="EFh"/>
    <property type="match status" value="1"/>
</dbReference>
<dbReference type="PROSITE" id="PS00018">
    <property type="entry name" value="EF_HAND_1"/>
    <property type="match status" value="2"/>
</dbReference>
<evidence type="ECO:0000259" key="2">
    <source>
        <dbReference type="PROSITE" id="PS50222"/>
    </source>
</evidence>
<evidence type="ECO:0000256" key="1">
    <source>
        <dbReference type="ARBA" id="ARBA00022837"/>
    </source>
</evidence>
<dbReference type="Pfam" id="PF13499">
    <property type="entry name" value="EF-hand_7"/>
    <property type="match status" value="1"/>
</dbReference>
<reference evidence="3 4" key="1">
    <citation type="submission" date="2016-11" db="EMBL/GenBank/DDBJ databases">
        <title>The macronuclear genome of Stentor coeruleus: a giant cell with tiny introns.</title>
        <authorList>
            <person name="Slabodnick M."/>
            <person name="Ruby J.G."/>
            <person name="Reiff S.B."/>
            <person name="Swart E.C."/>
            <person name="Gosai S."/>
            <person name="Prabakaran S."/>
            <person name="Witkowska E."/>
            <person name="Larue G.E."/>
            <person name="Fisher S."/>
            <person name="Freeman R.M."/>
            <person name="Gunawardena J."/>
            <person name="Chu W."/>
            <person name="Stover N.A."/>
            <person name="Gregory B.D."/>
            <person name="Nowacki M."/>
            <person name="Derisi J."/>
            <person name="Roy S.W."/>
            <person name="Marshall W.F."/>
            <person name="Sood P."/>
        </authorList>
    </citation>
    <scope>NUCLEOTIDE SEQUENCE [LARGE SCALE GENOMIC DNA]</scope>
    <source>
        <strain evidence="3">WM001</strain>
    </source>
</reference>
<dbReference type="InterPro" id="IPR018247">
    <property type="entry name" value="EF_Hand_1_Ca_BS"/>
</dbReference>
<proteinExistence type="predicted"/>
<dbReference type="SUPFAM" id="SSF47473">
    <property type="entry name" value="EF-hand"/>
    <property type="match status" value="1"/>
</dbReference>
<keyword evidence="4" id="KW-1185">Reference proteome</keyword>
<feature type="domain" description="EF-hand" evidence="2">
    <location>
        <begin position="59"/>
        <end position="94"/>
    </location>
</feature>
<dbReference type="EMBL" id="MPUH01000592">
    <property type="protein sequence ID" value="OMJ77114.1"/>
    <property type="molecule type" value="Genomic_DNA"/>
</dbReference>
<dbReference type="Gene3D" id="1.10.238.10">
    <property type="entry name" value="EF-hand"/>
    <property type="match status" value="1"/>
</dbReference>
<evidence type="ECO:0000313" key="3">
    <source>
        <dbReference type="EMBL" id="OMJ77114.1"/>
    </source>
</evidence>
<keyword evidence="1" id="KW-0106">Calcium</keyword>
<name>A0A1R2BK25_9CILI</name>
<gene>
    <name evidence="3" type="ORF">SteCoe_23337</name>
</gene>
<evidence type="ECO:0000313" key="4">
    <source>
        <dbReference type="Proteomes" id="UP000187209"/>
    </source>
</evidence>
<dbReference type="SMART" id="SM00054">
    <property type="entry name" value="EFh"/>
    <property type="match status" value="2"/>
</dbReference>
<dbReference type="Proteomes" id="UP000187209">
    <property type="component" value="Unassembled WGS sequence"/>
</dbReference>
<dbReference type="GO" id="GO:0005509">
    <property type="term" value="F:calcium ion binding"/>
    <property type="evidence" value="ECO:0007669"/>
    <property type="project" value="InterPro"/>
</dbReference>
<protein>
    <recommendedName>
        <fullName evidence="2">EF-hand domain-containing protein</fullName>
    </recommendedName>
</protein>
<dbReference type="AlphaFoldDB" id="A0A1R2BK25"/>
<organism evidence="3 4">
    <name type="scientific">Stentor coeruleus</name>
    <dbReference type="NCBI Taxonomy" id="5963"/>
    <lineage>
        <taxon>Eukaryota</taxon>
        <taxon>Sar</taxon>
        <taxon>Alveolata</taxon>
        <taxon>Ciliophora</taxon>
        <taxon>Postciliodesmatophora</taxon>
        <taxon>Heterotrichea</taxon>
        <taxon>Heterotrichida</taxon>
        <taxon>Stentoridae</taxon>
        <taxon>Stentor</taxon>
    </lineage>
</organism>
<dbReference type="InterPro" id="IPR002048">
    <property type="entry name" value="EF_hand_dom"/>
</dbReference>
<sequence length="99" mass="11613">MEDFAPEDIQRFREIDIAMKIGDFSRTDELFQLLDRNRNGNIEATEVKLMVEQVLSETISEEESNSIVRSLDRNSNGVIEINEFIRFLKRKYKPESEAN</sequence>
<dbReference type="PROSITE" id="PS50222">
    <property type="entry name" value="EF_HAND_2"/>
    <property type="match status" value="2"/>
</dbReference>
<dbReference type="OrthoDB" id="26525at2759"/>
<feature type="domain" description="EF-hand" evidence="2">
    <location>
        <begin position="22"/>
        <end position="57"/>
    </location>
</feature>